<evidence type="ECO:0000259" key="7">
    <source>
        <dbReference type="Pfam" id="PF17137"/>
    </source>
</evidence>
<dbReference type="Proteomes" id="UP001419910">
    <property type="component" value="Unassembled WGS sequence"/>
</dbReference>
<evidence type="ECO:0000256" key="2">
    <source>
        <dbReference type="ARBA" id="ARBA00022801"/>
    </source>
</evidence>
<protein>
    <submittedName>
        <fullName evidence="9">TIM-barrel domain-containing protein</fullName>
    </submittedName>
</protein>
<keyword evidence="3 4" id="KW-0326">Glycosidase</keyword>
<feature type="domain" description="Glycosyl hydrolase family 31 C-terminal" evidence="8">
    <location>
        <begin position="569"/>
        <end position="659"/>
    </location>
</feature>
<feature type="domain" description="Glycoside hydrolase family 31 N-terminal" evidence="6">
    <location>
        <begin position="16"/>
        <end position="184"/>
    </location>
</feature>
<evidence type="ECO:0000256" key="3">
    <source>
        <dbReference type="ARBA" id="ARBA00023295"/>
    </source>
</evidence>
<proteinExistence type="inferred from homology"/>
<evidence type="ECO:0000259" key="8">
    <source>
        <dbReference type="Pfam" id="PF21365"/>
    </source>
</evidence>
<dbReference type="InterPro" id="IPR011013">
    <property type="entry name" value="Gal_mutarotase_sf_dom"/>
</dbReference>
<dbReference type="Gene3D" id="3.20.20.80">
    <property type="entry name" value="Glycosidases"/>
    <property type="match status" value="2"/>
</dbReference>
<evidence type="ECO:0000313" key="9">
    <source>
        <dbReference type="EMBL" id="MEN2792095.1"/>
    </source>
</evidence>
<evidence type="ECO:0000259" key="5">
    <source>
        <dbReference type="Pfam" id="PF01055"/>
    </source>
</evidence>
<dbReference type="InterPro" id="IPR030458">
    <property type="entry name" value="Glyco_hydro_31_AS"/>
</dbReference>
<evidence type="ECO:0000259" key="6">
    <source>
        <dbReference type="Pfam" id="PF13802"/>
    </source>
</evidence>
<dbReference type="CDD" id="cd14752">
    <property type="entry name" value="GH31_N"/>
    <property type="match status" value="1"/>
</dbReference>
<organism evidence="9 10">
    <name type="scientific">Sphingomonas oligophenolica</name>
    <dbReference type="NCBI Taxonomy" id="301154"/>
    <lineage>
        <taxon>Bacteria</taxon>
        <taxon>Pseudomonadati</taxon>
        <taxon>Pseudomonadota</taxon>
        <taxon>Alphaproteobacteria</taxon>
        <taxon>Sphingomonadales</taxon>
        <taxon>Sphingomonadaceae</taxon>
        <taxon>Sphingomonas</taxon>
    </lineage>
</organism>
<keyword evidence="2 4" id="KW-0378">Hydrolase</keyword>
<feature type="domain" description="DUF5110" evidence="7">
    <location>
        <begin position="676"/>
        <end position="739"/>
    </location>
</feature>
<dbReference type="RefSeq" id="WP_343890163.1">
    <property type="nucleotide sequence ID" value="NZ_BAAAEH010000029.1"/>
</dbReference>
<dbReference type="InterPro" id="IPR013780">
    <property type="entry name" value="Glyco_hydro_b"/>
</dbReference>
<reference evidence="9 10" key="1">
    <citation type="submission" date="2024-05" db="EMBL/GenBank/DDBJ databases">
        <authorList>
            <person name="Liu Q."/>
            <person name="Xin Y.-H."/>
        </authorList>
    </citation>
    <scope>NUCLEOTIDE SEQUENCE [LARGE SCALE GENOMIC DNA]</scope>
    <source>
        <strain evidence="9 10">CGMCC 1.10181</strain>
    </source>
</reference>
<dbReference type="PANTHER" id="PTHR22762">
    <property type="entry name" value="ALPHA-GLUCOSIDASE"/>
    <property type="match status" value="1"/>
</dbReference>
<dbReference type="InterPro" id="IPR033403">
    <property type="entry name" value="DUF5110"/>
</dbReference>
<dbReference type="PANTHER" id="PTHR22762:SF120">
    <property type="entry name" value="HETEROGLYCAN GLUCOSIDASE 1"/>
    <property type="match status" value="1"/>
</dbReference>
<comment type="similarity">
    <text evidence="1 4">Belongs to the glycosyl hydrolase 31 family.</text>
</comment>
<sequence>MAKTVDHYVAEQNGVTIEISAPRADVVRIRAGKQSLPEDASWAVPPAVRSRRVPIEVTTSGDDTELRTAALVVTLDRATLAITIRDTQGRVVLADAPGTALDIANGGFRLRKAMPPDAHYFGLGDKTGSLDRRGGAFTLWNSDQFGFTPSTDPLYKSIPFVLGLDGTGHAFGLFMDNSWRSFFDFGKSERAAFSFGAEGGPVDYYVMAGPGPKDVVQDYAWLTGTPPLTPRWALGFQQSRWSYMSQTEAQGIADRLRADRIPADVLWLDIDYQDRNRPFTINTKSFPDLPGLVQKLKTQDMHLVVITDLHIADAPNQGYKPYDSGISADVFMKNPDGKPFVGTVWPGPALFPDFTQAPVRAWWGAQYRDFVGMGVAGFWNDMNEPAVFEPVTKTMPLDVVNMIDEPGFAARKTTQAEVHNLTGMLNSRATYEGVLKLAPDKRPFVMTRASFAGGQRYAATWTGDNSSSWAHLKLSVSQLVSLGLSGFAYAGDDIGGFAGDPPSPDLLTRWIEVGAFNPIFRDHYQKGKAEQEVWVHGKEQEDIRRRYIEERYRLMPYIYGLADENSRTGLPLMRPVFLDYPAVVSRGDRLGGTEDQFMLGGDLLIAPPTTWESPAPYRIILPGPGWYDYWTGLPLTGAATTETPALGHLPVFVRPGTILPRQPLVQSTVETPKGRLQLAIYPGADCQGGLYLDDGESFAYKSGAYLRQRISCDATSLSFGNRAGSFKPWWTGFDVVIHGWTGPAPKIRLDGRTVASTVDAAAHTVSFALPDIAHPARVAIGG</sequence>
<dbReference type="InterPro" id="IPR017853">
    <property type="entry name" value="GH"/>
</dbReference>
<dbReference type="Pfam" id="PF13802">
    <property type="entry name" value="Gal_mutarotas_2"/>
    <property type="match status" value="1"/>
</dbReference>
<gene>
    <name evidence="9" type="ORF">ABC974_20870</name>
</gene>
<dbReference type="SUPFAM" id="SSF51011">
    <property type="entry name" value="Glycosyl hydrolase domain"/>
    <property type="match status" value="1"/>
</dbReference>
<dbReference type="CDD" id="cd06604">
    <property type="entry name" value="GH31_glucosidase_II_MalA"/>
    <property type="match status" value="1"/>
</dbReference>
<dbReference type="Gene3D" id="2.60.40.1180">
    <property type="entry name" value="Golgi alpha-mannosidase II"/>
    <property type="match status" value="2"/>
</dbReference>
<accession>A0ABU9Y8G4</accession>
<dbReference type="Gene3D" id="2.60.40.1760">
    <property type="entry name" value="glycosyl hydrolase (family 31)"/>
    <property type="match status" value="1"/>
</dbReference>
<dbReference type="Pfam" id="PF01055">
    <property type="entry name" value="Glyco_hydro_31_2nd"/>
    <property type="match status" value="1"/>
</dbReference>
<evidence type="ECO:0000313" key="10">
    <source>
        <dbReference type="Proteomes" id="UP001419910"/>
    </source>
</evidence>
<comment type="caution">
    <text evidence="9">The sequence shown here is derived from an EMBL/GenBank/DDBJ whole genome shotgun (WGS) entry which is preliminary data.</text>
</comment>
<keyword evidence="10" id="KW-1185">Reference proteome</keyword>
<feature type="domain" description="Glycoside hydrolase family 31 TIM barrel" evidence="5">
    <location>
        <begin position="226"/>
        <end position="560"/>
    </location>
</feature>
<dbReference type="InterPro" id="IPR048395">
    <property type="entry name" value="Glyco_hydro_31_C"/>
</dbReference>
<dbReference type="PROSITE" id="PS00129">
    <property type="entry name" value="GLYCOSYL_HYDROL_F31_1"/>
    <property type="match status" value="1"/>
</dbReference>
<evidence type="ECO:0000256" key="1">
    <source>
        <dbReference type="ARBA" id="ARBA00007806"/>
    </source>
</evidence>
<dbReference type="SUPFAM" id="SSF74650">
    <property type="entry name" value="Galactose mutarotase-like"/>
    <property type="match status" value="1"/>
</dbReference>
<dbReference type="SUPFAM" id="SSF51445">
    <property type="entry name" value="(Trans)glycosidases"/>
    <property type="match status" value="1"/>
</dbReference>
<dbReference type="EMBL" id="JBDIME010000023">
    <property type="protein sequence ID" value="MEN2792095.1"/>
    <property type="molecule type" value="Genomic_DNA"/>
</dbReference>
<dbReference type="InterPro" id="IPR025887">
    <property type="entry name" value="Glyco_hydro_31_N_dom"/>
</dbReference>
<name>A0ABU9Y8G4_9SPHN</name>
<dbReference type="Pfam" id="PF17137">
    <property type="entry name" value="DUF5110"/>
    <property type="match status" value="1"/>
</dbReference>
<evidence type="ECO:0000256" key="4">
    <source>
        <dbReference type="RuleBase" id="RU361185"/>
    </source>
</evidence>
<dbReference type="Pfam" id="PF21365">
    <property type="entry name" value="Glyco_hydro_31_3rd"/>
    <property type="match status" value="1"/>
</dbReference>
<dbReference type="InterPro" id="IPR000322">
    <property type="entry name" value="Glyco_hydro_31_TIM"/>
</dbReference>